<keyword evidence="3" id="KW-1185">Reference proteome</keyword>
<dbReference type="InterPro" id="IPR012338">
    <property type="entry name" value="Beta-lactam/transpept-like"/>
</dbReference>
<protein>
    <recommendedName>
        <fullName evidence="4">Beta-lactamase class A</fullName>
    </recommendedName>
</protein>
<name>A0A839S5K3_9PSEU</name>
<evidence type="ECO:0008006" key="4">
    <source>
        <dbReference type="Google" id="ProtNLM"/>
    </source>
</evidence>
<dbReference type="GO" id="GO:0008800">
    <property type="term" value="F:beta-lactamase activity"/>
    <property type="evidence" value="ECO:0007669"/>
    <property type="project" value="InterPro"/>
</dbReference>
<organism evidence="2 3">
    <name type="scientific">Prauserella isguenensis</name>
    <dbReference type="NCBI Taxonomy" id="1470180"/>
    <lineage>
        <taxon>Bacteria</taxon>
        <taxon>Bacillati</taxon>
        <taxon>Actinomycetota</taxon>
        <taxon>Actinomycetes</taxon>
        <taxon>Pseudonocardiales</taxon>
        <taxon>Pseudonocardiaceae</taxon>
        <taxon>Prauserella</taxon>
    </lineage>
</organism>
<comment type="caution">
    <text evidence="2">The sequence shown here is derived from an EMBL/GenBank/DDBJ whole genome shotgun (WGS) entry which is preliminary data.</text>
</comment>
<dbReference type="EMBL" id="JACHWU010000004">
    <property type="protein sequence ID" value="MBB3052644.1"/>
    <property type="molecule type" value="Genomic_DNA"/>
</dbReference>
<dbReference type="RefSeq" id="WP_183657197.1">
    <property type="nucleotide sequence ID" value="NZ_JACHWU010000004.1"/>
</dbReference>
<dbReference type="Gene3D" id="3.40.710.10">
    <property type="entry name" value="DD-peptidase/beta-lactamase superfamily"/>
    <property type="match status" value="1"/>
</dbReference>
<dbReference type="InterPro" id="IPR000871">
    <property type="entry name" value="Beta-lactam_class-A"/>
</dbReference>
<reference evidence="2 3" key="1">
    <citation type="submission" date="2020-08" db="EMBL/GenBank/DDBJ databases">
        <title>Genomic Encyclopedia of Type Strains, Phase III (KMG-III): the genomes of soil and plant-associated and newly described type strains.</title>
        <authorList>
            <person name="Whitman W."/>
        </authorList>
    </citation>
    <scope>NUCLEOTIDE SEQUENCE [LARGE SCALE GENOMIC DNA]</scope>
    <source>
        <strain evidence="2 3">CECT 8577</strain>
    </source>
</reference>
<evidence type="ECO:0000313" key="2">
    <source>
        <dbReference type="EMBL" id="MBB3052644.1"/>
    </source>
</evidence>
<evidence type="ECO:0000313" key="3">
    <source>
        <dbReference type="Proteomes" id="UP000550714"/>
    </source>
</evidence>
<gene>
    <name evidence="2" type="ORF">FHS23_003678</name>
</gene>
<dbReference type="PANTHER" id="PTHR35333:SF3">
    <property type="entry name" value="BETA-LACTAMASE-TYPE TRANSPEPTIDASE FOLD CONTAINING PROTEIN"/>
    <property type="match status" value="1"/>
</dbReference>
<feature type="region of interest" description="Disordered" evidence="1">
    <location>
        <begin position="27"/>
        <end position="68"/>
    </location>
</feature>
<dbReference type="AlphaFoldDB" id="A0A839S5K3"/>
<accession>A0A839S5K3</accession>
<dbReference type="GO" id="GO:0030655">
    <property type="term" value="P:beta-lactam antibiotic catabolic process"/>
    <property type="evidence" value="ECO:0007669"/>
    <property type="project" value="InterPro"/>
</dbReference>
<dbReference type="SUPFAM" id="SSF56601">
    <property type="entry name" value="beta-lactamase/transpeptidase-like"/>
    <property type="match status" value="1"/>
</dbReference>
<dbReference type="PANTHER" id="PTHR35333">
    <property type="entry name" value="BETA-LACTAMASE"/>
    <property type="match status" value="1"/>
</dbReference>
<proteinExistence type="predicted"/>
<dbReference type="Proteomes" id="UP000550714">
    <property type="component" value="Unassembled WGS sequence"/>
</dbReference>
<dbReference type="GO" id="GO:0046677">
    <property type="term" value="P:response to antibiotic"/>
    <property type="evidence" value="ECO:0007669"/>
    <property type="project" value="InterPro"/>
</dbReference>
<sequence>MGHRAVAAGVVAGAVLAAGITLTSGALGTGGASNGPTPGDTRGSLTAAAPGRDGNGSALEPPATPRDRERAATAVVHAVDRVVPGSTAGLVVHDRRTGAAVVGARADEPFYTASVVKLLIAIDVLRGHDWRPPGGTTGSDLTAMLSASDDGAATRLWDEFGGTAVVERTVRLIGLDATTPPTEADEWELTRMSPRDIVRTYTYLHHDLPRPAREAVLGSLGDFDATAADGFDQRFGLPAAFGDRTVAVKQGWMPVGDDVVLNTTGVVGDGGRFVIALPVVMPGDTDFATARDAVTAGARALARALGGG</sequence>
<evidence type="ECO:0000256" key="1">
    <source>
        <dbReference type="SAM" id="MobiDB-lite"/>
    </source>
</evidence>